<keyword evidence="2" id="KW-0472">Membrane</keyword>
<protein>
    <recommendedName>
        <fullName evidence="5">Translocation protein</fullName>
    </recommendedName>
</protein>
<evidence type="ECO:0000256" key="2">
    <source>
        <dbReference type="SAM" id="Phobius"/>
    </source>
</evidence>
<feature type="compositionally biased region" description="Low complexity" evidence="1">
    <location>
        <begin position="197"/>
        <end position="207"/>
    </location>
</feature>
<evidence type="ECO:0000256" key="1">
    <source>
        <dbReference type="SAM" id="MobiDB-lite"/>
    </source>
</evidence>
<gene>
    <name evidence="3" type="ORF">EJ04DRAFT_545972</name>
</gene>
<reference evidence="3" key="1">
    <citation type="journal article" date="2020" name="Stud. Mycol.">
        <title>101 Dothideomycetes genomes: a test case for predicting lifestyles and emergence of pathogens.</title>
        <authorList>
            <person name="Haridas S."/>
            <person name="Albert R."/>
            <person name="Binder M."/>
            <person name="Bloem J."/>
            <person name="Labutti K."/>
            <person name="Salamov A."/>
            <person name="Andreopoulos B."/>
            <person name="Baker S."/>
            <person name="Barry K."/>
            <person name="Bills G."/>
            <person name="Bluhm B."/>
            <person name="Cannon C."/>
            <person name="Castanera R."/>
            <person name="Culley D."/>
            <person name="Daum C."/>
            <person name="Ezra D."/>
            <person name="Gonzalez J."/>
            <person name="Henrissat B."/>
            <person name="Kuo A."/>
            <person name="Liang C."/>
            <person name="Lipzen A."/>
            <person name="Lutzoni F."/>
            <person name="Magnuson J."/>
            <person name="Mondo S."/>
            <person name="Nolan M."/>
            <person name="Ohm R."/>
            <person name="Pangilinan J."/>
            <person name="Park H.-J."/>
            <person name="Ramirez L."/>
            <person name="Alfaro M."/>
            <person name="Sun H."/>
            <person name="Tritt A."/>
            <person name="Yoshinaga Y."/>
            <person name="Zwiers L.-H."/>
            <person name="Turgeon B."/>
            <person name="Goodwin S."/>
            <person name="Spatafora J."/>
            <person name="Crous P."/>
            <person name="Grigoriev I."/>
        </authorList>
    </citation>
    <scope>NUCLEOTIDE SEQUENCE</scope>
    <source>
        <strain evidence="3">CBS 125425</strain>
    </source>
</reference>
<dbReference type="Proteomes" id="UP000799444">
    <property type="component" value="Unassembled WGS sequence"/>
</dbReference>
<dbReference type="EMBL" id="ML996227">
    <property type="protein sequence ID" value="KAF2730052.1"/>
    <property type="molecule type" value="Genomic_DNA"/>
</dbReference>
<comment type="caution">
    <text evidence="3">The sequence shown here is derived from an EMBL/GenBank/DDBJ whole genome shotgun (WGS) entry which is preliminary data.</text>
</comment>
<feature type="region of interest" description="Disordered" evidence="1">
    <location>
        <begin position="186"/>
        <end position="237"/>
    </location>
</feature>
<sequence length="237" mass="26747">MWPFDLVNWVGLTVPLAYLFILVSSLAAFSSFYRKRQAAKATSLQPWFPPNLQRDIYLSLLHMENPKVPDGVLKAALMRRATEDLNRMMQVQQAKQPLQGLLQRNSVGNDLFQRLQHAEHETQTDIRDVMQEANAFTPGWGNFIFQSANEMAHNKQTREKLAEFNNTRASEKEWWDQRKATIQSDFMKELDDEKSEAASAPAAKPAAKIGSDDDAVIVESGGPAEKAGKSKKKKGKN</sequence>
<dbReference type="AlphaFoldDB" id="A0A9P4QMF8"/>
<dbReference type="GO" id="GO:0031204">
    <property type="term" value="P:post-translational protein targeting to membrane, translocation"/>
    <property type="evidence" value="ECO:0007669"/>
    <property type="project" value="InterPro"/>
</dbReference>
<evidence type="ECO:0000313" key="3">
    <source>
        <dbReference type="EMBL" id="KAF2730052.1"/>
    </source>
</evidence>
<dbReference type="OrthoDB" id="73168at2759"/>
<proteinExistence type="predicted"/>
<dbReference type="PANTHER" id="PTHR28229:SF1">
    <property type="entry name" value="TRANSLOCATION PROTEIN SEC66"/>
    <property type="match status" value="1"/>
</dbReference>
<dbReference type="GO" id="GO:0031207">
    <property type="term" value="C:Sec62/Sec63 complex"/>
    <property type="evidence" value="ECO:0007669"/>
    <property type="project" value="InterPro"/>
</dbReference>
<evidence type="ECO:0000313" key="4">
    <source>
        <dbReference type="Proteomes" id="UP000799444"/>
    </source>
</evidence>
<dbReference type="PANTHER" id="PTHR28229">
    <property type="entry name" value="TRANSLOCATION PROTEIN SEC66"/>
    <property type="match status" value="1"/>
</dbReference>
<dbReference type="InterPro" id="IPR018624">
    <property type="entry name" value="Sec66"/>
</dbReference>
<evidence type="ECO:0008006" key="5">
    <source>
        <dbReference type="Google" id="ProtNLM"/>
    </source>
</evidence>
<accession>A0A9P4QMF8</accession>
<feature type="transmembrane region" description="Helical" evidence="2">
    <location>
        <begin position="6"/>
        <end position="29"/>
    </location>
</feature>
<name>A0A9P4QMF8_9PLEO</name>
<keyword evidence="2" id="KW-1133">Transmembrane helix</keyword>
<dbReference type="Pfam" id="PF09802">
    <property type="entry name" value="Sec66"/>
    <property type="match status" value="1"/>
</dbReference>
<keyword evidence="2" id="KW-0812">Transmembrane</keyword>
<organism evidence="3 4">
    <name type="scientific">Polyplosphaeria fusca</name>
    <dbReference type="NCBI Taxonomy" id="682080"/>
    <lineage>
        <taxon>Eukaryota</taxon>
        <taxon>Fungi</taxon>
        <taxon>Dikarya</taxon>
        <taxon>Ascomycota</taxon>
        <taxon>Pezizomycotina</taxon>
        <taxon>Dothideomycetes</taxon>
        <taxon>Pleosporomycetidae</taxon>
        <taxon>Pleosporales</taxon>
        <taxon>Tetraplosphaeriaceae</taxon>
        <taxon>Polyplosphaeria</taxon>
    </lineage>
</organism>
<keyword evidence="4" id="KW-1185">Reference proteome</keyword>